<dbReference type="GO" id="GO:0005634">
    <property type="term" value="C:nucleus"/>
    <property type="evidence" value="ECO:0007669"/>
    <property type="project" value="UniProtKB-SubCell"/>
</dbReference>
<dbReference type="GO" id="GO:0035267">
    <property type="term" value="C:NuA4 histone acetyltransferase complex"/>
    <property type="evidence" value="ECO:0007669"/>
    <property type="project" value="InterPro"/>
</dbReference>
<dbReference type="Pfam" id="PF10513">
    <property type="entry name" value="EPL1"/>
    <property type="match status" value="1"/>
</dbReference>
<dbReference type="STRING" id="1754190.A0A1Y2AMI9"/>
<keyword evidence="5 7" id="KW-0539">Nucleus</keyword>
<dbReference type="EMBL" id="MCOG01000233">
    <property type="protein sequence ID" value="ORY23510.1"/>
    <property type="molecule type" value="Genomic_DNA"/>
</dbReference>
<evidence type="ECO:0000256" key="3">
    <source>
        <dbReference type="ARBA" id="ARBA00023015"/>
    </source>
</evidence>
<feature type="region of interest" description="Disordered" evidence="8">
    <location>
        <begin position="314"/>
        <end position="340"/>
    </location>
</feature>
<feature type="compositionally biased region" description="Basic residues" evidence="8">
    <location>
        <begin position="318"/>
        <end position="331"/>
    </location>
</feature>
<keyword evidence="11" id="KW-1185">Reference proteome</keyword>
<proteinExistence type="inferred from homology"/>
<reference evidence="10 11" key="1">
    <citation type="submission" date="2016-08" db="EMBL/GenBank/DDBJ databases">
        <title>A Parts List for Fungal Cellulosomes Revealed by Comparative Genomics.</title>
        <authorList>
            <consortium name="DOE Joint Genome Institute"/>
            <person name="Haitjema C.H."/>
            <person name="Gilmore S.P."/>
            <person name="Henske J.K."/>
            <person name="Solomon K.V."/>
            <person name="De Groot R."/>
            <person name="Kuo A."/>
            <person name="Mondo S.J."/>
            <person name="Salamov A.A."/>
            <person name="Labutti K."/>
            <person name="Zhao Z."/>
            <person name="Chiniquy J."/>
            <person name="Barry K."/>
            <person name="Brewer H.M."/>
            <person name="Purvine S.O."/>
            <person name="Wright A.T."/>
            <person name="Boxma B."/>
            <person name="Van Alen T."/>
            <person name="Hackstein J.H."/>
            <person name="Baker S.E."/>
            <person name="Grigoriev I.V."/>
            <person name="O'Malley M.A."/>
        </authorList>
    </citation>
    <scope>NUCLEOTIDE SEQUENCE [LARGE SCALE GENOMIC DNA]</scope>
    <source>
        <strain evidence="10 11">G1</strain>
    </source>
</reference>
<feature type="compositionally biased region" description="Polar residues" evidence="8">
    <location>
        <begin position="633"/>
        <end position="657"/>
    </location>
</feature>
<evidence type="ECO:0000313" key="11">
    <source>
        <dbReference type="Proteomes" id="UP000193920"/>
    </source>
</evidence>
<protein>
    <recommendedName>
        <fullName evidence="7">Enhancer of polycomb-like protein</fullName>
    </recommendedName>
</protein>
<feature type="region of interest" description="Disordered" evidence="8">
    <location>
        <begin position="606"/>
        <end position="690"/>
    </location>
</feature>
<organism evidence="10 11">
    <name type="scientific">Neocallimastix californiae</name>
    <dbReference type="NCBI Taxonomy" id="1754190"/>
    <lineage>
        <taxon>Eukaryota</taxon>
        <taxon>Fungi</taxon>
        <taxon>Fungi incertae sedis</taxon>
        <taxon>Chytridiomycota</taxon>
        <taxon>Chytridiomycota incertae sedis</taxon>
        <taxon>Neocallimastigomycetes</taxon>
        <taxon>Neocallimastigales</taxon>
        <taxon>Neocallimastigaceae</taxon>
        <taxon>Neocallimastix</taxon>
    </lineage>
</organism>
<comment type="subcellular location">
    <subcellularLocation>
        <location evidence="1 7">Nucleus</location>
    </subcellularLocation>
</comment>
<evidence type="ECO:0000256" key="7">
    <source>
        <dbReference type="RuleBase" id="RU361124"/>
    </source>
</evidence>
<evidence type="ECO:0000256" key="8">
    <source>
        <dbReference type="SAM" id="MobiDB-lite"/>
    </source>
</evidence>
<dbReference type="InterPro" id="IPR019542">
    <property type="entry name" value="Enhancer_polycomb-like_N"/>
</dbReference>
<gene>
    <name evidence="10" type="ORF">LY90DRAFT_706854</name>
</gene>
<evidence type="ECO:0000256" key="5">
    <source>
        <dbReference type="ARBA" id="ARBA00023242"/>
    </source>
</evidence>
<dbReference type="OrthoDB" id="435275at2759"/>
<comment type="caution">
    <text evidence="10">The sequence shown here is derived from an EMBL/GenBank/DDBJ whole genome shotgun (WGS) entry which is preliminary data.</text>
</comment>
<feature type="compositionally biased region" description="Low complexity" evidence="8">
    <location>
        <begin position="666"/>
        <end position="690"/>
    </location>
</feature>
<evidence type="ECO:0000259" key="9">
    <source>
        <dbReference type="Pfam" id="PF10513"/>
    </source>
</evidence>
<accession>A0A1Y2AMI9</accession>
<dbReference type="Proteomes" id="UP000193920">
    <property type="component" value="Unassembled WGS sequence"/>
</dbReference>
<evidence type="ECO:0000256" key="6">
    <source>
        <dbReference type="ARBA" id="ARBA00025513"/>
    </source>
</evidence>
<feature type="domain" description="Enhancer of polycomb-like N-terminal" evidence="9">
    <location>
        <begin position="3"/>
        <end position="117"/>
    </location>
</feature>
<comment type="similarity">
    <text evidence="2 7">Belongs to the enhancer of polycomb family.</text>
</comment>
<sequence>MVATGVEKEEEEEYHLQNALHSTQSGVAHHTTFIPTPDASRIINNYNDFYNKPFHQPKSLIRHSIPMEEAIGCLYNMDEQDEIFFAEYTKELNEGKIKEEAKINEDQFEEVMYALENLTNQKFGDDLSTLEELQEYMNTQLHPPPSASYHYIYEYWKKRRLQRNKKPIQPYLKTEELKIDSDPYVCFRRREIKTLRKTRRCDALSLEKLKRLQVEMEQAHELMEMVCKREKLRRDSLLLEHKIFEQQMLIRQMKKKLGVVSSEKIQSDMENNTVLSSISENSAYNKSSNVNANSSVSANIPGAQTNVVTTNNLTSGHTRARKKMRKSNLHHHNGDEPSSKHLTLPKIKIRQSSALHNDYNEGGRISADKTTQVEVNSRNAKKTEEEKAGWIDIMDLPDPTEDLPFIHQGNTFYQSDLPMIIDYKTFSLRSNQSLPFARRRIGRGGRIIFDRRVSLQKIREIKKLHRQSIGLLGQPGSYEGRFRNHSKTKPKLPWLKNAYPQRRESVDYQWFDECSDLDDFESEEEIRENINSLAYNASIYNETDQMILQVKPAFPDQFNPFTAVKQPIINPNANISNANNTLSSLSSTLQNTTVTTAPSSVATLTTSTSSISNLPNKNNLSPSSSLSNTNASTVVQQPSSTQNTLSNKNISVPSVPSVTKPLSKVTSTTTIPPRSSTPPLKGTTVSSTTSPAAVTMVNTPSTTANATLTLFTNSNISPISKINGITSTPPNPALTLPTSGIEISSSILQSGSSNRSHMSTPVMKAGSPLNTANMNVNGISVNALKSSTLSNSRFTPNMNTQASPASVSIKTVSNGLAANTLQSNTLNNTAIDSTINNINKVAIANAATNNKNLTNVMSNSKTMASPKVVPTINNMNQAALNNSLKNNIKSMNVSAINNVNSMNVLNKMKIAQGYATSPVNEANITVESVKNSTYLSQSQVQSQIKNPRISSPYDAAAKTAGINPYITNINTNALANAKLNNYYNNSTAAAVAAAKVGSTFTFPSTTVTNTSTAPTAIGMSSKTTTAATLVQTPTLAASLQSTAISTTITTTPSMKPNTINPLTGVNAAVTSEIKLGTSPISTPNSVKSTARKTIRKDTPTMNATTTLKSAQTTPKSKPAIDDPKVFALRQLMHNQAQKNAQLQQLTQQSVLASEAATSHLHTINVAGASGNVTAAAVNPSAVGVLGNANTAATTLNGINTAAHVNHTNSINISNLPTNATELNAASAIAAQSSPMISTANAHLPQNIQNVLLNSQQSNIIHEGNMNVFANAGLSPQKNLSNIALVNNLATQRQQQQNKILMTAANQGVVGLNQASLLQNQAIQNPLTQQQQQRLMQLRIQQQLRNVVPNTMNTLTQQQALLYRQQQQQQLLNALQRQNINKMNAMPMMMGNPNALPKGVGVTTNTSPPRQFVQPAFIPQYSQASQQRNLMLMQQQLKMINNKQFAEQINNGLGNNAALMMTNGLFNGLGGIPASTANQILINQQRATLINSKEELAKASVLNGIIDDKTGANVLLNEAAASQAAISKKI</sequence>
<name>A0A1Y2AMI9_9FUNG</name>
<evidence type="ECO:0000256" key="2">
    <source>
        <dbReference type="ARBA" id="ARBA00008035"/>
    </source>
</evidence>
<dbReference type="PANTHER" id="PTHR14898">
    <property type="entry name" value="ENHANCER OF POLYCOMB"/>
    <property type="match status" value="1"/>
</dbReference>
<evidence type="ECO:0000313" key="10">
    <source>
        <dbReference type="EMBL" id="ORY23510.1"/>
    </source>
</evidence>
<dbReference type="GO" id="GO:0006357">
    <property type="term" value="P:regulation of transcription by RNA polymerase II"/>
    <property type="evidence" value="ECO:0007669"/>
    <property type="project" value="InterPro"/>
</dbReference>
<evidence type="ECO:0000256" key="4">
    <source>
        <dbReference type="ARBA" id="ARBA00023163"/>
    </source>
</evidence>
<comment type="function">
    <text evidence="6">Component of the NuA4 histone acetyltransferase complex which is involved in transcriptional activation of selected genes principally by acetylation of nucleosomal histone H4 and H2A. The NuA4 complex is also involved in DNA repair. Involved in gene silencing by neighboring heterochromatin, blockage of the silencing spreading along the chromosome, and required for cell cycle progression through G2/M.</text>
</comment>
<dbReference type="InterPro" id="IPR024943">
    <property type="entry name" value="Enhancer_polycomb"/>
</dbReference>
<feature type="compositionally biased region" description="Low complexity" evidence="8">
    <location>
        <begin position="606"/>
        <end position="632"/>
    </location>
</feature>
<evidence type="ECO:0000256" key="1">
    <source>
        <dbReference type="ARBA" id="ARBA00004123"/>
    </source>
</evidence>
<keyword evidence="3 7" id="KW-0805">Transcription regulation</keyword>
<keyword evidence="4 7" id="KW-0804">Transcription</keyword>